<organism evidence="1">
    <name type="scientific">human gut metagenome</name>
    <dbReference type="NCBI Taxonomy" id="408170"/>
    <lineage>
        <taxon>unclassified sequences</taxon>
        <taxon>metagenomes</taxon>
        <taxon>organismal metagenomes</taxon>
    </lineage>
</organism>
<accession>W1XTR1</accession>
<comment type="caution">
    <text evidence="1">The sequence shown here is derived from an EMBL/GenBank/DDBJ whole genome shotgun (WGS) entry which is preliminary data.</text>
</comment>
<dbReference type="AlphaFoldDB" id="W1XTR1"/>
<sequence length="26" mass="2724">FNDIASTDETVAVPITTIAANTKPFS</sequence>
<gene>
    <name evidence="1" type="ORF">Q604_UNBC12704G0001</name>
</gene>
<feature type="non-terminal residue" evidence="1">
    <location>
        <position position="1"/>
    </location>
</feature>
<proteinExistence type="predicted"/>
<protein>
    <submittedName>
        <fullName evidence="1">Uncharacterized protein</fullName>
    </submittedName>
</protein>
<dbReference type="EMBL" id="AZMM01012704">
    <property type="protein sequence ID" value="ETJ32850.1"/>
    <property type="molecule type" value="Genomic_DNA"/>
</dbReference>
<reference evidence="1" key="1">
    <citation type="submission" date="2013-12" db="EMBL/GenBank/DDBJ databases">
        <title>A Varibaculum cambriense genome reconstructed from a premature infant gut community with otherwise low bacterial novelty that shifts toward anaerobic metabolism during the third week of life.</title>
        <authorList>
            <person name="Brown C.T."/>
            <person name="Sharon I."/>
            <person name="Thomas B.C."/>
            <person name="Castelle C.J."/>
            <person name="Morowitz M.J."/>
            <person name="Banfield J.F."/>
        </authorList>
    </citation>
    <scope>NUCLEOTIDE SEQUENCE</scope>
</reference>
<evidence type="ECO:0000313" key="1">
    <source>
        <dbReference type="EMBL" id="ETJ32850.1"/>
    </source>
</evidence>
<name>W1XTR1_9ZZZZ</name>